<reference evidence="2 3" key="1">
    <citation type="submission" date="2019-12" db="EMBL/GenBank/DDBJ databases">
        <title>Novel species isolated from a subtropical stream in China.</title>
        <authorList>
            <person name="Lu H."/>
        </authorList>
    </citation>
    <scope>NUCLEOTIDE SEQUENCE [LARGE SCALE GENOMIC DNA]</scope>
    <source>
        <strain evidence="2 3">FT135W</strain>
    </source>
</reference>
<dbReference type="RefSeq" id="WP_161006755.1">
    <property type="nucleotide sequence ID" value="NZ_WWCN01000006.1"/>
</dbReference>
<proteinExistence type="predicted"/>
<dbReference type="InterPro" id="IPR041657">
    <property type="entry name" value="HTH_17"/>
</dbReference>
<dbReference type="SUPFAM" id="SSF46955">
    <property type="entry name" value="Putative DNA-binding domain"/>
    <property type="match status" value="1"/>
</dbReference>
<name>A0A6L8K6Z7_9BURK</name>
<accession>A0A6L8K6Z7</accession>
<dbReference type="EMBL" id="WWCN01000006">
    <property type="protein sequence ID" value="MYM23263.1"/>
    <property type="molecule type" value="Genomic_DNA"/>
</dbReference>
<sequence>MMKYMTKQEVAEKLRVTVRTITSYTKNGLLPPPRQLGRRLLWLETELDAQISEKMSVVSVVVTPVRRPGRPRKVIL</sequence>
<keyword evidence="3" id="KW-1185">Reference proteome</keyword>
<feature type="domain" description="Helix-turn-helix" evidence="1">
    <location>
        <begin position="4"/>
        <end position="51"/>
    </location>
</feature>
<dbReference type="Gene3D" id="1.10.1660.10">
    <property type="match status" value="1"/>
</dbReference>
<comment type="caution">
    <text evidence="2">The sequence shown here is derived from an EMBL/GenBank/DDBJ whole genome shotgun (WGS) entry which is preliminary data.</text>
</comment>
<dbReference type="AlphaFoldDB" id="A0A6L8K6Z7"/>
<evidence type="ECO:0000313" key="2">
    <source>
        <dbReference type="EMBL" id="MYM23263.1"/>
    </source>
</evidence>
<protein>
    <submittedName>
        <fullName evidence="2">Helix-turn-helix domain-containing protein</fullName>
    </submittedName>
</protein>
<evidence type="ECO:0000313" key="3">
    <source>
        <dbReference type="Proteomes" id="UP000479335"/>
    </source>
</evidence>
<gene>
    <name evidence="2" type="ORF">GTP46_11460</name>
</gene>
<dbReference type="InterPro" id="IPR009061">
    <property type="entry name" value="DNA-bd_dom_put_sf"/>
</dbReference>
<dbReference type="Pfam" id="PF12728">
    <property type="entry name" value="HTH_17"/>
    <property type="match status" value="1"/>
</dbReference>
<evidence type="ECO:0000259" key="1">
    <source>
        <dbReference type="Pfam" id="PF12728"/>
    </source>
</evidence>
<organism evidence="2 3">
    <name type="scientific">Duganella flavida</name>
    <dbReference type="NCBI Taxonomy" id="2692175"/>
    <lineage>
        <taxon>Bacteria</taxon>
        <taxon>Pseudomonadati</taxon>
        <taxon>Pseudomonadota</taxon>
        <taxon>Betaproteobacteria</taxon>
        <taxon>Burkholderiales</taxon>
        <taxon>Oxalobacteraceae</taxon>
        <taxon>Telluria group</taxon>
        <taxon>Duganella</taxon>
    </lineage>
</organism>
<dbReference type="Proteomes" id="UP000479335">
    <property type="component" value="Unassembled WGS sequence"/>
</dbReference>